<dbReference type="Gene3D" id="1.10.1220.10">
    <property type="entry name" value="Met repressor-like"/>
    <property type="match status" value="1"/>
</dbReference>
<gene>
    <name evidence="2" type="ORF">QH73_0015155</name>
</gene>
<dbReference type="Proteomes" id="UP000031532">
    <property type="component" value="Unassembled WGS sequence"/>
</dbReference>
<dbReference type="OrthoDB" id="516948at2"/>
<proteinExistence type="predicted"/>
<dbReference type="AlphaFoldDB" id="A0A9X5E726"/>
<accession>A0A9X5E726</accession>
<protein>
    <recommendedName>
        <fullName evidence="1">Ribbon-helix-helix protein RHH domain-containing protein</fullName>
    </recommendedName>
</protein>
<evidence type="ECO:0000259" key="1">
    <source>
        <dbReference type="Pfam" id="PF19839"/>
    </source>
</evidence>
<name>A0A9X5E726_9CYAN</name>
<feature type="domain" description="Ribbon-helix-helix protein RHH" evidence="1">
    <location>
        <begin position="19"/>
        <end position="52"/>
    </location>
</feature>
<comment type="caution">
    <text evidence="2">The sequence shown here is derived from an EMBL/GenBank/DDBJ whole genome shotgun (WGS) entry which is preliminary data.</text>
</comment>
<evidence type="ECO:0000313" key="3">
    <source>
        <dbReference type="Proteomes" id="UP000031532"/>
    </source>
</evidence>
<dbReference type="InterPro" id="IPR013321">
    <property type="entry name" value="Arc_rbn_hlx_hlx"/>
</dbReference>
<dbReference type="Pfam" id="PF19839">
    <property type="entry name" value="RHH_9"/>
    <property type="match status" value="1"/>
</dbReference>
<sequence length="60" mass="6811">MARKKLYQDSDYIQIVVPKSEKAIFDAVCSAKQTTMSEVLRQAMKQYLVANKEVVEEVGT</sequence>
<dbReference type="InterPro" id="IPR045559">
    <property type="entry name" value="RHH_9"/>
</dbReference>
<dbReference type="EMBL" id="JTJC03000004">
    <property type="protein sequence ID" value="NHC35973.1"/>
    <property type="molecule type" value="Genomic_DNA"/>
</dbReference>
<organism evidence="2 3">
    <name type="scientific">Scytonema millei VB511283</name>
    <dbReference type="NCBI Taxonomy" id="1245923"/>
    <lineage>
        <taxon>Bacteria</taxon>
        <taxon>Bacillati</taxon>
        <taxon>Cyanobacteriota</taxon>
        <taxon>Cyanophyceae</taxon>
        <taxon>Nostocales</taxon>
        <taxon>Scytonemataceae</taxon>
        <taxon>Scytonema</taxon>
    </lineage>
</organism>
<dbReference type="RefSeq" id="WP_039717269.1">
    <property type="nucleotide sequence ID" value="NZ_JTJC03000004.1"/>
</dbReference>
<dbReference type="InterPro" id="IPR010985">
    <property type="entry name" value="Ribbon_hlx_hlx"/>
</dbReference>
<dbReference type="SUPFAM" id="SSF47598">
    <property type="entry name" value="Ribbon-helix-helix"/>
    <property type="match status" value="1"/>
</dbReference>
<dbReference type="GO" id="GO:0006355">
    <property type="term" value="P:regulation of DNA-templated transcription"/>
    <property type="evidence" value="ECO:0007669"/>
    <property type="project" value="InterPro"/>
</dbReference>
<reference evidence="2 3" key="1">
    <citation type="journal article" date="2015" name="Genome Announc.">
        <title>Draft Genome Sequence of the Terrestrial Cyanobacterium Scytonema millei VB511283, Isolated from Eastern India.</title>
        <authorList>
            <person name="Sen D."/>
            <person name="Chandrababunaidu M.M."/>
            <person name="Singh D."/>
            <person name="Sanghi N."/>
            <person name="Ghorai A."/>
            <person name="Mishra G.P."/>
            <person name="Madduluri M."/>
            <person name="Adhikary S.P."/>
            <person name="Tripathy S."/>
        </authorList>
    </citation>
    <scope>NUCLEOTIDE SEQUENCE [LARGE SCALE GENOMIC DNA]</scope>
    <source>
        <strain evidence="2 3">VB511283</strain>
    </source>
</reference>
<keyword evidence="3" id="KW-1185">Reference proteome</keyword>
<evidence type="ECO:0000313" key="2">
    <source>
        <dbReference type="EMBL" id="NHC35973.1"/>
    </source>
</evidence>